<dbReference type="Proteomes" id="UP000735302">
    <property type="component" value="Unassembled WGS sequence"/>
</dbReference>
<feature type="region of interest" description="Disordered" evidence="1">
    <location>
        <begin position="1"/>
        <end position="41"/>
    </location>
</feature>
<organism evidence="2 3">
    <name type="scientific">Plakobranchus ocellatus</name>
    <dbReference type="NCBI Taxonomy" id="259542"/>
    <lineage>
        <taxon>Eukaryota</taxon>
        <taxon>Metazoa</taxon>
        <taxon>Spiralia</taxon>
        <taxon>Lophotrochozoa</taxon>
        <taxon>Mollusca</taxon>
        <taxon>Gastropoda</taxon>
        <taxon>Heterobranchia</taxon>
        <taxon>Euthyneura</taxon>
        <taxon>Panpulmonata</taxon>
        <taxon>Sacoglossa</taxon>
        <taxon>Placobranchoidea</taxon>
        <taxon>Plakobranchidae</taxon>
        <taxon>Plakobranchus</taxon>
    </lineage>
</organism>
<evidence type="ECO:0000313" key="2">
    <source>
        <dbReference type="EMBL" id="GFO32002.1"/>
    </source>
</evidence>
<reference evidence="2 3" key="1">
    <citation type="journal article" date="2021" name="Elife">
        <title>Chloroplast acquisition without the gene transfer in kleptoplastic sea slugs, Plakobranchus ocellatus.</title>
        <authorList>
            <person name="Maeda T."/>
            <person name="Takahashi S."/>
            <person name="Yoshida T."/>
            <person name="Shimamura S."/>
            <person name="Takaki Y."/>
            <person name="Nagai Y."/>
            <person name="Toyoda A."/>
            <person name="Suzuki Y."/>
            <person name="Arimoto A."/>
            <person name="Ishii H."/>
            <person name="Satoh N."/>
            <person name="Nishiyama T."/>
            <person name="Hasebe M."/>
            <person name="Maruyama T."/>
            <person name="Minagawa J."/>
            <person name="Obokata J."/>
            <person name="Shigenobu S."/>
        </authorList>
    </citation>
    <scope>NUCLEOTIDE SEQUENCE [LARGE SCALE GENOMIC DNA]</scope>
</reference>
<keyword evidence="3" id="KW-1185">Reference proteome</keyword>
<dbReference type="AlphaFoldDB" id="A0AAV4CKD9"/>
<gene>
    <name evidence="2" type="ORF">PoB_005850700</name>
</gene>
<protein>
    <submittedName>
        <fullName evidence="2">Uncharacterized protein</fullName>
    </submittedName>
</protein>
<sequence>MIHASTSIWDEQRSGKDSRSPATSSCTFIPEAKLTTPSSTSNGLMDAVDAENASRVFGIRLLLRFFLCRA</sequence>
<name>A0AAV4CKD9_9GAST</name>
<accession>A0AAV4CKD9</accession>
<comment type="caution">
    <text evidence="2">The sequence shown here is derived from an EMBL/GenBank/DDBJ whole genome shotgun (WGS) entry which is preliminary data.</text>
</comment>
<evidence type="ECO:0000256" key="1">
    <source>
        <dbReference type="SAM" id="MobiDB-lite"/>
    </source>
</evidence>
<evidence type="ECO:0000313" key="3">
    <source>
        <dbReference type="Proteomes" id="UP000735302"/>
    </source>
</evidence>
<dbReference type="EMBL" id="BLXT01006525">
    <property type="protein sequence ID" value="GFO32002.1"/>
    <property type="molecule type" value="Genomic_DNA"/>
</dbReference>
<proteinExistence type="predicted"/>
<feature type="compositionally biased region" description="Basic and acidic residues" evidence="1">
    <location>
        <begin position="10"/>
        <end position="19"/>
    </location>
</feature>